<dbReference type="InterPro" id="IPR048279">
    <property type="entry name" value="MdtK-like"/>
</dbReference>
<dbReference type="PANTHER" id="PTHR43298:SF2">
    <property type="entry name" value="FMN_FAD EXPORTER YEEO-RELATED"/>
    <property type="match status" value="1"/>
</dbReference>
<evidence type="ECO:0000313" key="11">
    <source>
        <dbReference type="EMBL" id="ACZ08006.1"/>
    </source>
</evidence>
<keyword evidence="6 10" id="KW-1133">Transmembrane helix</keyword>
<dbReference type="InterPro" id="IPR050222">
    <property type="entry name" value="MATE_MdtK"/>
</dbReference>
<name>D1AFX1_SEBTE</name>
<dbReference type="PANTHER" id="PTHR43298">
    <property type="entry name" value="MULTIDRUG RESISTANCE PROTEIN NORM-RELATED"/>
    <property type="match status" value="1"/>
</dbReference>
<keyword evidence="12" id="KW-1185">Reference proteome</keyword>
<gene>
    <name evidence="11" type="ordered locus">Sterm_1138</name>
</gene>
<evidence type="ECO:0000256" key="8">
    <source>
        <dbReference type="ARBA" id="ARBA00023136"/>
    </source>
</evidence>
<reference evidence="12" key="1">
    <citation type="submission" date="2009-09" db="EMBL/GenBank/DDBJ databases">
        <title>The complete chromosome of Sebaldella termitidis ATCC 33386.</title>
        <authorList>
            <consortium name="US DOE Joint Genome Institute (JGI-PGF)"/>
            <person name="Lucas S."/>
            <person name="Copeland A."/>
            <person name="Lapidus A."/>
            <person name="Glavina del Rio T."/>
            <person name="Dalin E."/>
            <person name="Tice H."/>
            <person name="Bruce D."/>
            <person name="Goodwin L."/>
            <person name="Pitluck S."/>
            <person name="Kyrpides N."/>
            <person name="Mavromatis K."/>
            <person name="Ivanova N."/>
            <person name="Mikhailova N."/>
            <person name="Sims D."/>
            <person name="Meincke L."/>
            <person name="Brettin T."/>
            <person name="Detter J.C."/>
            <person name="Han C."/>
            <person name="Larimer F."/>
            <person name="Land M."/>
            <person name="Hauser L."/>
            <person name="Markowitz V."/>
            <person name="Cheng J.F."/>
            <person name="Hugenholtz P."/>
            <person name="Woyke T."/>
            <person name="Wu D."/>
            <person name="Eisen J.A."/>
        </authorList>
    </citation>
    <scope>NUCLEOTIDE SEQUENCE [LARGE SCALE GENOMIC DNA]</scope>
    <source>
        <strain evidence="12">ATCC 33386 / NCTC 11300</strain>
    </source>
</reference>
<evidence type="ECO:0000256" key="2">
    <source>
        <dbReference type="ARBA" id="ARBA00022448"/>
    </source>
</evidence>
<feature type="transmembrane region" description="Helical" evidence="10">
    <location>
        <begin position="413"/>
        <end position="433"/>
    </location>
</feature>
<dbReference type="CDD" id="cd13134">
    <property type="entry name" value="MATE_like_8"/>
    <property type="match status" value="1"/>
</dbReference>
<feature type="transmembrane region" description="Helical" evidence="10">
    <location>
        <begin position="193"/>
        <end position="212"/>
    </location>
</feature>
<dbReference type="AlphaFoldDB" id="D1AFX1"/>
<dbReference type="NCBIfam" id="TIGR00797">
    <property type="entry name" value="matE"/>
    <property type="match status" value="1"/>
</dbReference>
<keyword evidence="5 10" id="KW-0812">Transmembrane</keyword>
<evidence type="ECO:0000256" key="10">
    <source>
        <dbReference type="SAM" id="Phobius"/>
    </source>
</evidence>
<dbReference type="GO" id="GO:0015297">
    <property type="term" value="F:antiporter activity"/>
    <property type="evidence" value="ECO:0007669"/>
    <property type="project" value="UniProtKB-KW"/>
</dbReference>
<feature type="transmembrane region" description="Helical" evidence="10">
    <location>
        <begin position="355"/>
        <end position="373"/>
    </location>
</feature>
<keyword evidence="7" id="KW-0406">Ion transport</keyword>
<evidence type="ECO:0000256" key="3">
    <source>
        <dbReference type="ARBA" id="ARBA00022449"/>
    </source>
</evidence>
<keyword evidence="2" id="KW-0813">Transport</keyword>
<accession>D1AFX1</accession>
<protein>
    <recommendedName>
        <fullName evidence="9">Multidrug-efflux transporter</fullName>
    </recommendedName>
</protein>
<proteinExistence type="predicted"/>
<dbReference type="EMBL" id="CP001739">
    <property type="protein sequence ID" value="ACZ08006.1"/>
    <property type="molecule type" value="Genomic_DNA"/>
</dbReference>
<organism evidence="11 12">
    <name type="scientific">Sebaldella termitidis (strain ATCC 33386 / NCTC 11300)</name>
    <dbReference type="NCBI Taxonomy" id="526218"/>
    <lineage>
        <taxon>Bacteria</taxon>
        <taxon>Fusobacteriati</taxon>
        <taxon>Fusobacteriota</taxon>
        <taxon>Fusobacteriia</taxon>
        <taxon>Fusobacteriales</taxon>
        <taxon>Leptotrichiaceae</taxon>
        <taxon>Sebaldella</taxon>
    </lineage>
</organism>
<feature type="transmembrane region" description="Helical" evidence="10">
    <location>
        <begin position="160"/>
        <end position="178"/>
    </location>
</feature>
<dbReference type="STRING" id="526218.Sterm_1138"/>
<dbReference type="Proteomes" id="UP000000845">
    <property type="component" value="Chromosome"/>
</dbReference>
<dbReference type="KEGG" id="str:Sterm_1138"/>
<reference evidence="11 12" key="2">
    <citation type="journal article" date="2010" name="Stand. Genomic Sci.">
        <title>Complete genome sequence of Sebaldella termitidis type strain (NCTC 11300).</title>
        <authorList>
            <person name="Harmon-Smith M."/>
            <person name="Celia L."/>
            <person name="Chertkov O."/>
            <person name="Lapidus A."/>
            <person name="Copeland A."/>
            <person name="Glavina Del Rio T."/>
            <person name="Nolan M."/>
            <person name="Lucas S."/>
            <person name="Tice H."/>
            <person name="Cheng J.F."/>
            <person name="Han C."/>
            <person name="Detter J.C."/>
            <person name="Bruce D."/>
            <person name="Goodwin L."/>
            <person name="Pitluck S."/>
            <person name="Pati A."/>
            <person name="Liolios K."/>
            <person name="Ivanova N."/>
            <person name="Mavromatis K."/>
            <person name="Mikhailova N."/>
            <person name="Chen A."/>
            <person name="Palaniappan K."/>
            <person name="Land M."/>
            <person name="Hauser L."/>
            <person name="Chang Y.J."/>
            <person name="Jeffries C.D."/>
            <person name="Brettin T."/>
            <person name="Goker M."/>
            <person name="Beck B."/>
            <person name="Bristow J."/>
            <person name="Eisen J.A."/>
            <person name="Markowitz V."/>
            <person name="Hugenholtz P."/>
            <person name="Kyrpides N.C."/>
            <person name="Klenk H.P."/>
            <person name="Chen F."/>
        </authorList>
    </citation>
    <scope>NUCLEOTIDE SEQUENCE [LARGE SCALE GENOMIC DNA]</scope>
    <source>
        <strain evidence="12">ATCC 33386 / NCTC 11300</strain>
    </source>
</reference>
<keyword evidence="4" id="KW-1003">Cell membrane</keyword>
<evidence type="ECO:0000256" key="7">
    <source>
        <dbReference type="ARBA" id="ARBA00023065"/>
    </source>
</evidence>
<comment type="subcellular location">
    <subcellularLocation>
        <location evidence="1">Cell membrane</location>
        <topology evidence="1">Multi-pass membrane protein</topology>
    </subcellularLocation>
</comment>
<feature type="transmembrane region" description="Helical" evidence="10">
    <location>
        <begin position="281"/>
        <end position="304"/>
    </location>
</feature>
<evidence type="ECO:0000256" key="5">
    <source>
        <dbReference type="ARBA" id="ARBA00022692"/>
    </source>
</evidence>
<feature type="transmembrane region" description="Helical" evidence="10">
    <location>
        <begin position="52"/>
        <end position="74"/>
    </location>
</feature>
<dbReference type="InterPro" id="IPR002528">
    <property type="entry name" value="MATE_fam"/>
</dbReference>
<evidence type="ECO:0000256" key="6">
    <source>
        <dbReference type="ARBA" id="ARBA00022989"/>
    </source>
</evidence>
<evidence type="ECO:0000256" key="1">
    <source>
        <dbReference type="ARBA" id="ARBA00004651"/>
    </source>
</evidence>
<dbReference type="HOGENOM" id="CLU_012893_5_1_0"/>
<dbReference type="eggNOG" id="COG0534">
    <property type="taxonomic scope" value="Bacteria"/>
</dbReference>
<dbReference type="Pfam" id="PF01554">
    <property type="entry name" value="MatE"/>
    <property type="match status" value="2"/>
</dbReference>
<sequence length="450" mass="50356">MKSENFYRVFIKLALPLICQQFLNVALNLADNLMIGRLGETAIASVGFANKYYMVFNITLFGAFSGCSIFMAQFYGKKDYAILRKIFAVMIMLAVFFFSIFSFLGYFFPEFVIRIFSDDPEVIRIGSEYLKIISLSYPMTAISMAVIMSIRSMGKTIQPLAISFVAVMVNVVLNYMLINGKMGFPVLGVNGSAYATLIARILEICMYIILIYKKGYYLKGKLKTYFGLSKEIVMSMVRISTPVLLTEIIWVCGTAALTIAYAKAGTEQVASVQIGELLLNFSTIVFMGIANASSVIIGQAIGAGNLPRAMEMSRKIMRIAFVFSIICACFLEVIAKPGLVFYTLKPEVLQMTVRVIRVLGVAVFFKMLNWTILIGILRAGGDTKVAFILDTVFLLFYAVPVAFLGTVVLKLPVYQVVALANIEEIIKFVFAFWRYKSRKWIHDLTNIVKH</sequence>
<feature type="transmembrane region" description="Helical" evidence="10">
    <location>
        <begin position="86"/>
        <end position="109"/>
    </location>
</feature>
<dbReference type="GO" id="GO:0042910">
    <property type="term" value="F:xenobiotic transmembrane transporter activity"/>
    <property type="evidence" value="ECO:0007669"/>
    <property type="project" value="InterPro"/>
</dbReference>
<feature type="transmembrane region" description="Helical" evidence="10">
    <location>
        <begin position="385"/>
        <end position="407"/>
    </location>
</feature>
<feature type="transmembrane region" description="Helical" evidence="10">
    <location>
        <begin position="316"/>
        <end position="335"/>
    </location>
</feature>
<evidence type="ECO:0000256" key="9">
    <source>
        <dbReference type="ARBA" id="ARBA00031636"/>
    </source>
</evidence>
<feature type="transmembrane region" description="Helical" evidence="10">
    <location>
        <begin position="233"/>
        <end position="261"/>
    </location>
</feature>
<keyword evidence="3" id="KW-0050">Antiport</keyword>
<dbReference type="RefSeq" id="WP_012860602.1">
    <property type="nucleotide sequence ID" value="NC_013517.1"/>
</dbReference>
<dbReference type="GO" id="GO:0005886">
    <property type="term" value="C:plasma membrane"/>
    <property type="evidence" value="ECO:0007669"/>
    <property type="project" value="UniProtKB-SubCell"/>
</dbReference>
<dbReference type="GO" id="GO:0006811">
    <property type="term" value="P:monoatomic ion transport"/>
    <property type="evidence" value="ECO:0007669"/>
    <property type="project" value="UniProtKB-KW"/>
</dbReference>
<evidence type="ECO:0000313" key="12">
    <source>
        <dbReference type="Proteomes" id="UP000000845"/>
    </source>
</evidence>
<dbReference type="PIRSF" id="PIRSF006603">
    <property type="entry name" value="DinF"/>
    <property type="match status" value="1"/>
</dbReference>
<evidence type="ECO:0000256" key="4">
    <source>
        <dbReference type="ARBA" id="ARBA00022475"/>
    </source>
</evidence>
<keyword evidence="8 10" id="KW-0472">Membrane</keyword>